<organism evidence="1 2">
    <name type="scientific">Kribbella steppae</name>
    <dbReference type="NCBI Taxonomy" id="2512223"/>
    <lineage>
        <taxon>Bacteria</taxon>
        <taxon>Bacillati</taxon>
        <taxon>Actinomycetota</taxon>
        <taxon>Actinomycetes</taxon>
        <taxon>Propionibacteriales</taxon>
        <taxon>Kribbellaceae</taxon>
        <taxon>Kribbella</taxon>
    </lineage>
</organism>
<evidence type="ECO:0000313" key="2">
    <source>
        <dbReference type="Proteomes" id="UP000294508"/>
    </source>
</evidence>
<comment type="caution">
    <text evidence="1">The sequence shown here is derived from an EMBL/GenBank/DDBJ whole genome shotgun (WGS) entry which is preliminary data.</text>
</comment>
<proteinExistence type="predicted"/>
<gene>
    <name evidence="1" type="ORF">EV652_103582</name>
</gene>
<dbReference type="AlphaFoldDB" id="A0A4V2S0Q4"/>
<dbReference type="InterPro" id="IPR029058">
    <property type="entry name" value="AB_hydrolase_fold"/>
</dbReference>
<dbReference type="RefSeq" id="WP_132209023.1">
    <property type="nucleotide sequence ID" value="NZ_SLWN01000003.1"/>
</dbReference>
<sequence length="181" mass="19537">MTSRTVIVLPGGQYGPAAPLPMYAADAAERRGADVVHVWWNEPDRPLTLTEPERGLWVLPQATKAVESVTGDVLLIGKSLGSYGSVLAADRELPAVWLTPNLTSDWVVDGLRRSTEPFLLVGGTADRLWNSTMARELTPYVLEVPEADHGMYVPGRLAASAAVLGQVATAVEDFLDEVVWS</sequence>
<dbReference type="OrthoDB" id="70765at2"/>
<keyword evidence="2" id="KW-1185">Reference proteome</keyword>
<evidence type="ECO:0008006" key="3">
    <source>
        <dbReference type="Google" id="ProtNLM"/>
    </source>
</evidence>
<evidence type="ECO:0000313" key="1">
    <source>
        <dbReference type="EMBL" id="TCO33580.1"/>
    </source>
</evidence>
<dbReference type="EMBL" id="SLWN01000003">
    <property type="protein sequence ID" value="TCO33580.1"/>
    <property type="molecule type" value="Genomic_DNA"/>
</dbReference>
<dbReference type="Gene3D" id="3.40.50.1820">
    <property type="entry name" value="alpha/beta hydrolase"/>
    <property type="match status" value="1"/>
</dbReference>
<reference evidence="1 2" key="1">
    <citation type="journal article" date="2015" name="Stand. Genomic Sci.">
        <title>Genomic Encyclopedia of Bacterial and Archaeal Type Strains, Phase III: the genomes of soil and plant-associated and newly described type strains.</title>
        <authorList>
            <person name="Whitman W.B."/>
            <person name="Woyke T."/>
            <person name="Klenk H.P."/>
            <person name="Zhou Y."/>
            <person name="Lilburn T.G."/>
            <person name="Beck B.J."/>
            <person name="De Vos P."/>
            <person name="Vandamme P."/>
            <person name="Eisen J.A."/>
            <person name="Garrity G."/>
            <person name="Hugenholtz P."/>
            <person name="Kyrpides N.C."/>
        </authorList>
    </citation>
    <scope>NUCLEOTIDE SEQUENCE [LARGE SCALE GENOMIC DNA]</scope>
    <source>
        <strain evidence="1 2">VKM Ac-2572</strain>
    </source>
</reference>
<dbReference type="Proteomes" id="UP000294508">
    <property type="component" value="Unassembled WGS sequence"/>
</dbReference>
<accession>A0A4V2S0Q4</accession>
<protein>
    <recommendedName>
        <fullName evidence="3">Alpha/beta hydrolase family protein</fullName>
    </recommendedName>
</protein>
<name>A0A4V2S0Q4_9ACTN</name>
<dbReference type="SUPFAM" id="SSF53474">
    <property type="entry name" value="alpha/beta-Hydrolases"/>
    <property type="match status" value="1"/>
</dbReference>